<dbReference type="EMBL" id="CP023747">
    <property type="protein sequence ID" value="QEV41879.1"/>
    <property type="molecule type" value="Genomic_DNA"/>
</dbReference>
<dbReference type="KEGG" id="snq:CP978_27915"/>
<evidence type="ECO:0008006" key="5">
    <source>
        <dbReference type="Google" id="ProtNLM"/>
    </source>
</evidence>
<dbReference type="AlphaFoldDB" id="A0A0B5DQ04"/>
<dbReference type="SUPFAM" id="SSF140453">
    <property type="entry name" value="EsxAB dimer-like"/>
    <property type="match status" value="1"/>
</dbReference>
<accession>A0A0B5DQ04</accession>
<dbReference type="EMBL" id="CP009313">
    <property type="protein sequence ID" value="AJE43380.1"/>
    <property type="molecule type" value="Genomic_DNA"/>
</dbReference>
<dbReference type="Gene3D" id="1.10.287.1060">
    <property type="entry name" value="ESAT-6-like"/>
    <property type="match status" value="1"/>
</dbReference>
<dbReference type="Proteomes" id="UP000325763">
    <property type="component" value="Chromosome"/>
</dbReference>
<gene>
    <name evidence="2" type="ORF">CP978_27915</name>
    <name evidence="1" type="ORF">SNOD_27640</name>
</gene>
<proteinExistence type="predicted"/>
<reference evidence="1 3" key="2">
    <citation type="journal article" date="2016" name="Appl. Microbiol. Biotechnol.">
        <title>Exploiting the genome sequence of Streptomyces nodosus for enhanced antibiotic production.</title>
        <authorList>
            <person name="Sweeney P."/>
            <person name="Murphy C.D."/>
            <person name="Caffrey P."/>
        </authorList>
    </citation>
    <scope>NUCLEOTIDE SEQUENCE [LARGE SCALE GENOMIC DNA]</scope>
    <source>
        <strain evidence="1 3">ATCC 14899</strain>
    </source>
</reference>
<dbReference type="RefSeq" id="WP_043445306.1">
    <property type="nucleotide sequence ID" value="NZ_CP009313.1"/>
</dbReference>
<evidence type="ECO:0000313" key="3">
    <source>
        <dbReference type="Proteomes" id="UP000031526"/>
    </source>
</evidence>
<dbReference type="STRING" id="40318.SNOD_27640"/>
<dbReference type="InterPro" id="IPR036689">
    <property type="entry name" value="ESAT-6-like_sf"/>
</dbReference>
<evidence type="ECO:0000313" key="2">
    <source>
        <dbReference type="EMBL" id="QEV41879.1"/>
    </source>
</evidence>
<organism evidence="1 3">
    <name type="scientific">Streptomyces nodosus</name>
    <dbReference type="NCBI Taxonomy" id="40318"/>
    <lineage>
        <taxon>Bacteria</taxon>
        <taxon>Bacillati</taxon>
        <taxon>Actinomycetota</taxon>
        <taxon>Actinomycetes</taxon>
        <taxon>Kitasatosporales</taxon>
        <taxon>Streptomycetaceae</taxon>
        <taxon>Streptomyces</taxon>
    </lineage>
</organism>
<evidence type="ECO:0000313" key="1">
    <source>
        <dbReference type="EMBL" id="AJE43380.1"/>
    </source>
</evidence>
<reference evidence="2 4" key="3">
    <citation type="submission" date="2017-09" db="EMBL/GenBank/DDBJ databases">
        <title>Streptomyces genome completion.</title>
        <authorList>
            <person name="Lee N."/>
            <person name="Cho B.-K."/>
        </authorList>
    </citation>
    <scope>NUCLEOTIDE SEQUENCE [LARGE SCALE GENOMIC DNA]</scope>
    <source>
        <strain evidence="2 4">ATCC 14899</strain>
    </source>
</reference>
<evidence type="ECO:0000313" key="4">
    <source>
        <dbReference type="Proteomes" id="UP000325763"/>
    </source>
</evidence>
<dbReference type="Pfam" id="PF06013">
    <property type="entry name" value="WXG100"/>
    <property type="match status" value="1"/>
</dbReference>
<dbReference type="HOGENOM" id="CLU_172615_0_0_11"/>
<keyword evidence="3" id="KW-1185">Reference proteome</keyword>
<name>A0A0B5DQ04_9ACTN</name>
<sequence length="111" mass="11793">MAGTADVVVDYNEIARVATTMGTKLSDISDELTNLETTVSGLLHDGLVFEKASPALQAAYEDFSNQMKTSAKNIQDYADSFNQIADSLAESDQKIAADVQKAQADSSANQG</sequence>
<dbReference type="Proteomes" id="UP000031526">
    <property type="component" value="Chromosome"/>
</dbReference>
<protein>
    <recommendedName>
        <fullName evidence="5">WXG100 family type VII secretion target</fullName>
    </recommendedName>
</protein>
<dbReference type="InterPro" id="IPR010310">
    <property type="entry name" value="T7SS_ESAT-6-like"/>
</dbReference>
<reference evidence="3" key="1">
    <citation type="submission" date="2014-09" db="EMBL/GenBank/DDBJ databases">
        <title>Sequence of the Streptomyces nodosus genome.</title>
        <authorList>
            <person name="Sweeney P."/>
            <person name="Stephens N."/>
            <person name="Murphy C."/>
            <person name="Caffrey P."/>
        </authorList>
    </citation>
    <scope>NUCLEOTIDE SEQUENCE [LARGE SCALE GENOMIC DNA]</scope>
    <source>
        <strain evidence="3">ATCC 14899</strain>
    </source>
</reference>
<dbReference type="OrthoDB" id="4292577at2"/>